<protein>
    <submittedName>
        <fullName evidence="1">Uncharacterized protein</fullName>
    </submittedName>
</protein>
<name>A0A1J9RFC6_9EURO</name>
<dbReference type="EMBL" id="LGTZ01000189">
    <property type="protein sequence ID" value="OJD26700.1"/>
    <property type="molecule type" value="Genomic_DNA"/>
</dbReference>
<keyword evidence="2" id="KW-1185">Reference proteome</keyword>
<dbReference type="AlphaFoldDB" id="A0A1J9RFC6"/>
<gene>
    <name evidence="1" type="ORF">ACJ73_01908</name>
</gene>
<dbReference type="VEuPathDB" id="FungiDB:ACJ73_01908"/>
<organism evidence="1 2">
    <name type="scientific">Blastomyces percursus</name>
    <dbReference type="NCBI Taxonomy" id="1658174"/>
    <lineage>
        <taxon>Eukaryota</taxon>
        <taxon>Fungi</taxon>
        <taxon>Dikarya</taxon>
        <taxon>Ascomycota</taxon>
        <taxon>Pezizomycotina</taxon>
        <taxon>Eurotiomycetes</taxon>
        <taxon>Eurotiomycetidae</taxon>
        <taxon>Onygenales</taxon>
        <taxon>Ajellomycetaceae</taxon>
        <taxon>Blastomyces</taxon>
    </lineage>
</organism>
<evidence type="ECO:0000313" key="2">
    <source>
        <dbReference type="Proteomes" id="UP000242791"/>
    </source>
</evidence>
<dbReference type="STRING" id="1658174.A0A1J9RFC6"/>
<dbReference type="OrthoDB" id="4186590at2759"/>
<dbReference type="Proteomes" id="UP000242791">
    <property type="component" value="Unassembled WGS sequence"/>
</dbReference>
<proteinExistence type="predicted"/>
<evidence type="ECO:0000313" key="1">
    <source>
        <dbReference type="EMBL" id="OJD26700.1"/>
    </source>
</evidence>
<comment type="caution">
    <text evidence="1">The sequence shown here is derived from an EMBL/GenBank/DDBJ whole genome shotgun (WGS) entry which is preliminary data.</text>
</comment>
<sequence>MLAHTSGLADENSLAGTAMATTVQVYYILNSSAPFRTHTGLLRKAHCFRSKNGWFFTSEESSFPEAQNLLLQYSCDDEDFLYAAACAQKASPAVRLAYQEIIKARGLEADFKEVCESRDAVIIDYLEFLKKEWSIFPEKYDRVHQHLHGKRNTGELREGLYDLRDCLRIITNNIETEIDQHPEHWRKALSATHSLAPADCLGRMEVLSRLFLKYKETIAPFDSLSWLIFLEERYRNELAEIEAKLTSFRERQNPSISILTETPTLYQSLLHLSLILLGSDTAIVRTVREDPVRVVSWQHADWERKCERADKFSDDDYEGLALALQDFSCFGNLQLTGALLKSQLKALMARLRALAHEIVGPIPTKDDRFSVTANIMTLCSSIGIFAITPLDDELHHKGDYAVILTESPLYRGKDITIDGTKDELNRILAYLELQCDPQKTWMHPMIGWL</sequence>
<reference evidence="1 2" key="1">
    <citation type="submission" date="2015-08" db="EMBL/GenBank/DDBJ databases">
        <title>Emmonsia species relationships and genome sequence.</title>
        <authorList>
            <person name="Cuomo C.A."/>
            <person name="Schwartz I.S."/>
            <person name="Kenyon C."/>
            <person name="De Hoog G.S."/>
            <person name="Govender N.P."/>
            <person name="Botha A."/>
            <person name="Moreno L."/>
            <person name="De Vries M."/>
            <person name="Munoz J.F."/>
            <person name="Stielow J.B."/>
        </authorList>
    </citation>
    <scope>NUCLEOTIDE SEQUENCE [LARGE SCALE GENOMIC DNA]</scope>
    <source>
        <strain evidence="1 2">EI222</strain>
    </source>
</reference>
<accession>A0A1J9RFC6</accession>